<dbReference type="InterPro" id="IPR038081">
    <property type="entry name" value="CalX-like_sf"/>
</dbReference>
<dbReference type="EMBL" id="FRFG01000027">
    <property type="protein sequence ID" value="SHO56672.1"/>
    <property type="molecule type" value="Genomic_DNA"/>
</dbReference>
<dbReference type="GO" id="GO:0015288">
    <property type="term" value="F:porin activity"/>
    <property type="evidence" value="ECO:0007669"/>
    <property type="project" value="UniProtKB-KW"/>
</dbReference>
<keyword evidence="5" id="KW-0406">Ion transport</keyword>
<keyword evidence="3" id="KW-0677">Repeat</keyword>
<keyword evidence="5" id="KW-0813">Transport</keyword>
<evidence type="ECO:0000256" key="4">
    <source>
        <dbReference type="ARBA" id="ARBA00022837"/>
    </source>
</evidence>
<dbReference type="Gene3D" id="2.60.40.10">
    <property type="entry name" value="Immunoglobulins"/>
    <property type="match status" value="1"/>
</dbReference>
<keyword evidence="2" id="KW-0732">Signal</keyword>
<dbReference type="SUPFAM" id="SSF103647">
    <property type="entry name" value="TSP type-3 repeat"/>
    <property type="match status" value="3"/>
</dbReference>
<organism evidence="8 9">
    <name type="scientific">Vibrio quintilis</name>
    <dbReference type="NCBI Taxonomy" id="1117707"/>
    <lineage>
        <taxon>Bacteria</taxon>
        <taxon>Pseudomonadati</taxon>
        <taxon>Pseudomonadota</taxon>
        <taxon>Gammaproteobacteria</taxon>
        <taxon>Vibrionales</taxon>
        <taxon>Vibrionaceae</taxon>
        <taxon>Vibrio</taxon>
    </lineage>
</organism>
<evidence type="ECO:0000313" key="9">
    <source>
        <dbReference type="Proteomes" id="UP000184600"/>
    </source>
</evidence>
<dbReference type="InterPro" id="IPR003410">
    <property type="entry name" value="HYR_dom"/>
</dbReference>
<sequence length="1368" mass="144993">MTTEGSVTVNSINFGYKATYQVSQNSPYVNMIIQLTNNSSQTAENLRFWIGTKDDYVDTEDQPQKTRGNLTGGSFVALSSASEQGKALQITSGSSGVLFFSTSDNSYVVQNTCCSFQNVISQNPATAEIQATNDGSYAFYVRMQDLAPGESDSFTWFYGAGDISELADIARNIHDAATSKDIVEDAAASFGDADFTGDSGLISRIRIAYLPSHGELTLNGSPVTIGQEITSAEYAQLSYTPEPDFTGTDQFIWQGWDGSGFNILTTASLLVLRDTDSDGTPDVDDNDDDGDGVDDSSDAFPLDATETTDTDGDGIGNNADTDDDGDGFSDATDAFPLDSSLPVDGDTDGDGINNSVDTDDDGDGVSDVDDAFPLDASETADTDGDGTGDNADTDDDNDGVSDASDAFPLNAAESADTDGDGTGNNADTDDDGDGVSDKQDAFPLNPAESNDFDGDGTGDNADKDDDNDGVADSDDVFPHNAAESADTDGDGTGDNADTDDDNDGVSDTSDAFPLDPDESVDTDGDGTGNNADTDDDNDGMSDSWEMTWGFDSLDSSDAALDSDGDGATNAEEYASGTNPHLDTVPPQISLDSTIQVDATGLFTPVSFGNITATDHLDGVVEVSGEREALLAPGQHTLTYQATDAAGNTAQATQTVYVRPLINFAKDQTVTEGNRVTVKVLLNGVSPEYPVSIPYLISGTATQGEDYELSEGVVTIESGTEGTITFDTRTDTIQENDETIVISIENSDQALNTGNKSVHTVTLSESNIAPEISLSVLQNNAESAEISRNGGIVTISVTVSDSNPQDTHSLQWDLPATLSANTDTRSVSFDPATLSAGLYRIGVTVNDSGVPQLSDSATQIISMTEETGKLSGTEDTDQDGLSDLEEGYNDSDHDGIYDYMDNQYQLANVIGHLASEGNYNLLESDPGTRLQLGQVALKTGRQGTLVHTSDAYSDTQTITADYIDHTSGLFDFEVHDIATHGQSVNIVIPQRVAIPDNAVYRKWSATGGWRSFAEDSLNSLASAPGQPGYCPPPGDESFEPGLVAGYWCVQLTIEDGGPNDNDQDANGTIIDPGGIAARTVVSETVKTGGGSLSPFAGLLLYLLYMIRCRQNPSSPGRLSVMKRAYIMKKAYMNRAYILLAAGSLAGGIPAAKANTGAAHGQQTHHQNLYHHSPWHFSLGTGWPVTHTDASQINHALSQAGESFVRISDIRQRPGFTIWAGYQWSAYYRFEAGYIDFGSSSGQISGSTINPDAVGAVLNDKFPLSARGIAVTIRPSYYLSDSLSVYARGGPFANQSDISAGKLSAEQTKRGVDLMLGMGAEWMISPRWGIGIDWNRGFIASQQIDLISLNLVYRPFQELSQPPVKPAQKF</sequence>
<dbReference type="InterPro" id="IPR013783">
    <property type="entry name" value="Ig-like_fold"/>
</dbReference>
<dbReference type="PROSITE" id="PS50825">
    <property type="entry name" value="HYR"/>
    <property type="match status" value="1"/>
</dbReference>
<keyword evidence="9" id="KW-1185">Reference proteome</keyword>
<dbReference type="SUPFAM" id="SSF141072">
    <property type="entry name" value="CalX-like"/>
    <property type="match status" value="1"/>
</dbReference>
<dbReference type="STRING" id="1117707.VQ7734_02441"/>
<dbReference type="InterPro" id="IPR028974">
    <property type="entry name" value="TSP_type-3_rpt"/>
</dbReference>
<dbReference type="Gene3D" id="2.40.160.20">
    <property type="match status" value="1"/>
</dbReference>
<dbReference type="RefSeq" id="WP_073582889.1">
    <property type="nucleotide sequence ID" value="NZ_AP024898.1"/>
</dbReference>
<evidence type="ECO:0000313" key="8">
    <source>
        <dbReference type="EMBL" id="SHO56672.1"/>
    </source>
</evidence>
<dbReference type="GO" id="GO:0007155">
    <property type="term" value="P:cell adhesion"/>
    <property type="evidence" value="ECO:0007669"/>
    <property type="project" value="InterPro"/>
</dbReference>
<evidence type="ECO:0000256" key="2">
    <source>
        <dbReference type="ARBA" id="ARBA00022729"/>
    </source>
</evidence>
<feature type="compositionally biased region" description="Low complexity" evidence="6">
    <location>
        <begin position="551"/>
        <end position="567"/>
    </location>
</feature>
<evidence type="ECO:0000259" key="7">
    <source>
        <dbReference type="PROSITE" id="PS50825"/>
    </source>
</evidence>
<dbReference type="GO" id="GO:0046930">
    <property type="term" value="C:pore complex"/>
    <property type="evidence" value="ECO:0007669"/>
    <property type="project" value="UniProtKB-KW"/>
</dbReference>
<dbReference type="InterPro" id="IPR003367">
    <property type="entry name" value="Thrombospondin_3-like_rpt"/>
</dbReference>
<dbReference type="PANTHER" id="PTHR10199:SF119">
    <property type="entry name" value="RE20510P"/>
    <property type="match status" value="1"/>
</dbReference>
<gene>
    <name evidence="8" type="ORF">VQ7734_02441</name>
</gene>
<feature type="compositionally biased region" description="Acidic residues" evidence="6">
    <location>
        <begin position="277"/>
        <end position="297"/>
    </location>
</feature>
<dbReference type="PANTHER" id="PTHR10199">
    <property type="entry name" value="THROMBOSPONDIN"/>
    <property type="match status" value="1"/>
</dbReference>
<feature type="region of interest" description="Disordered" evidence="6">
    <location>
        <begin position="276"/>
        <end position="584"/>
    </location>
</feature>
<dbReference type="GO" id="GO:0033953">
    <property type="term" value="F:alpha-agarase activity"/>
    <property type="evidence" value="ECO:0007669"/>
    <property type="project" value="UniProtKB-EC"/>
</dbReference>
<feature type="compositionally biased region" description="Acidic residues" evidence="6">
    <location>
        <begin position="515"/>
        <end position="524"/>
    </location>
</feature>
<name>A0A1M7YVQ7_9VIBR</name>
<dbReference type="Pfam" id="PF02494">
    <property type="entry name" value="HYR"/>
    <property type="match status" value="1"/>
</dbReference>
<evidence type="ECO:0000256" key="1">
    <source>
        <dbReference type="ARBA" id="ARBA00005710"/>
    </source>
</evidence>
<dbReference type="Pfam" id="PF01389">
    <property type="entry name" value="OmpA_membrane"/>
    <property type="match status" value="1"/>
</dbReference>
<dbReference type="InterPro" id="IPR011250">
    <property type="entry name" value="OMP/PagP_B-barrel"/>
</dbReference>
<dbReference type="Gene3D" id="4.10.1080.10">
    <property type="entry name" value="TSP type-3 repeat"/>
    <property type="match status" value="3"/>
</dbReference>
<dbReference type="GO" id="GO:0009279">
    <property type="term" value="C:cell outer membrane"/>
    <property type="evidence" value="ECO:0007669"/>
    <property type="project" value="InterPro"/>
</dbReference>
<feature type="compositionally biased region" description="Acidic residues" evidence="6">
    <location>
        <begin position="357"/>
        <end position="399"/>
    </location>
</feature>
<keyword evidence="8" id="KW-0378">Hydrolase</keyword>
<accession>A0A1M7YVQ7</accession>
<evidence type="ECO:0000256" key="3">
    <source>
        <dbReference type="ARBA" id="ARBA00022737"/>
    </source>
</evidence>
<evidence type="ECO:0000256" key="6">
    <source>
        <dbReference type="SAM" id="MobiDB-lite"/>
    </source>
</evidence>
<dbReference type="Proteomes" id="UP000184600">
    <property type="component" value="Unassembled WGS sequence"/>
</dbReference>
<keyword evidence="4" id="KW-0106">Calcium</keyword>
<feature type="compositionally biased region" description="Acidic residues" evidence="6">
    <location>
        <begin position="450"/>
        <end position="475"/>
    </location>
</feature>
<protein>
    <submittedName>
        <fullName evidence="8">Alpha-agarase</fullName>
        <ecNumber evidence="8">3.2.1.158</ecNumber>
    </submittedName>
</protein>
<reference evidence="9" key="1">
    <citation type="submission" date="2016-12" db="EMBL/GenBank/DDBJ databases">
        <authorList>
            <person name="Rodrigo-Torres L."/>
            <person name="Arahal R.D."/>
            <person name="Lucena T."/>
        </authorList>
    </citation>
    <scope>NUCLEOTIDE SEQUENCE [LARGE SCALE GENOMIC DNA]</scope>
</reference>
<feature type="compositionally biased region" description="Acidic residues" evidence="6">
    <location>
        <begin position="485"/>
        <end position="504"/>
    </location>
</feature>
<evidence type="ECO:0000256" key="5">
    <source>
        <dbReference type="ARBA" id="ARBA00023114"/>
    </source>
</evidence>
<keyword evidence="8" id="KW-0326">Glycosidase</keyword>
<dbReference type="EC" id="3.2.1.158" evidence="8"/>
<dbReference type="OrthoDB" id="5832782at2"/>
<dbReference type="InterPro" id="IPR000498">
    <property type="entry name" value="OmpA-like_TM_dom"/>
</dbReference>
<feature type="domain" description="HYR" evidence="7">
    <location>
        <begin position="574"/>
        <end position="659"/>
    </location>
</feature>
<dbReference type="SUPFAM" id="SSF56925">
    <property type="entry name" value="OMPA-like"/>
    <property type="match status" value="1"/>
</dbReference>
<dbReference type="Gene3D" id="2.60.40.2030">
    <property type="match status" value="1"/>
</dbReference>
<proteinExistence type="inferred from homology"/>
<dbReference type="Pfam" id="PF02412">
    <property type="entry name" value="TSP_3"/>
    <property type="match status" value="4"/>
</dbReference>
<keyword evidence="5" id="KW-0812">Transmembrane</keyword>
<dbReference type="GO" id="GO:0005509">
    <property type="term" value="F:calcium ion binding"/>
    <property type="evidence" value="ECO:0007669"/>
    <property type="project" value="InterPro"/>
</dbReference>
<comment type="similarity">
    <text evidence="1">Belongs to the outer membrane OOP (TC 1.B.6) superfamily. OmpA family.</text>
</comment>
<keyword evidence="5" id="KW-0626">Porin</keyword>